<dbReference type="EMBL" id="JAOPHQ010000004">
    <property type="protein sequence ID" value="KAK0156509.1"/>
    <property type="molecule type" value="Genomic_DNA"/>
</dbReference>
<evidence type="ECO:0000313" key="3">
    <source>
        <dbReference type="Proteomes" id="UP001174136"/>
    </source>
</evidence>
<feature type="domain" description="Endonuclease/exonuclease/phosphatase" evidence="1">
    <location>
        <begin position="16"/>
        <end position="121"/>
    </location>
</feature>
<accession>A0AA47NCV6</accession>
<proteinExistence type="predicted"/>
<organism evidence="2 3">
    <name type="scientific">Merluccius polli</name>
    <name type="common">Benguela hake</name>
    <name type="synonym">Merluccius cadenati</name>
    <dbReference type="NCBI Taxonomy" id="89951"/>
    <lineage>
        <taxon>Eukaryota</taxon>
        <taxon>Metazoa</taxon>
        <taxon>Chordata</taxon>
        <taxon>Craniata</taxon>
        <taxon>Vertebrata</taxon>
        <taxon>Euteleostomi</taxon>
        <taxon>Actinopterygii</taxon>
        <taxon>Neopterygii</taxon>
        <taxon>Teleostei</taxon>
        <taxon>Neoteleostei</taxon>
        <taxon>Acanthomorphata</taxon>
        <taxon>Zeiogadaria</taxon>
        <taxon>Gadariae</taxon>
        <taxon>Gadiformes</taxon>
        <taxon>Gadoidei</taxon>
        <taxon>Merlucciidae</taxon>
        <taxon>Merluccius</taxon>
    </lineage>
</organism>
<dbReference type="InterPro" id="IPR005135">
    <property type="entry name" value="Endo/exonuclease/phosphatase"/>
</dbReference>
<protein>
    <submittedName>
        <fullName evidence="2">Craniofacial development protein 2</fullName>
    </submittedName>
</protein>
<comment type="caution">
    <text evidence="2">The sequence shown here is derived from an EMBL/GenBank/DDBJ whole genome shotgun (WGS) entry which is preliminary data.</text>
</comment>
<dbReference type="Gene3D" id="3.60.10.10">
    <property type="entry name" value="Endonuclease/exonuclease/phosphatase"/>
    <property type="match status" value="1"/>
</dbReference>
<sequence length="165" mass="18736">MVEFTPVDERVASLRLRSSLEGVLESAPSGDSLVLLGDFNAHVGSDSETWRGLLDFCARHRLSITNTMFKHKGVHMCTWHQDTLGCSSMIDFIVVSSDLRPHVLDTRAKRGAELSTDHHLVVSWLRWWGRMPVRPGRPKRIVRVCWERLAVSCQRELQLPPPGKL</sequence>
<name>A0AA47NCV6_MERPO</name>
<dbReference type="SUPFAM" id="SSF56219">
    <property type="entry name" value="DNase I-like"/>
    <property type="match status" value="1"/>
</dbReference>
<dbReference type="Pfam" id="PF14529">
    <property type="entry name" value="Exo_endo_phos_2"/>
    <property type="match status" value="1"/>
</dbReference>
<dbReference type="Proteomes" id="UP001174136">
    <property type="component" value="Unassembled WGS sequence"/>
</dbReference>
<reference evidence="2" key="1">
    <citation type="journal article" date="2023" name="Front. Mar. Sci.">
        <title>A new Merluccius polli reference genome to investigate the effects of global change in West African waters.</title>
        <authorList>
            <person name="Mateo J.L."/>
            <person name="Blanco-Fernandez C."/>
            <person name="Garcia-Vazquez E."/>
            <person name="Machado-Schiaffino G."/>
        </authorList>
    </citation>
    <scope>NUCLEOTIDE SEQUENCE</scope>
    <source>
        <strain evidence="2">C29</strain>
        <tissue evidence="2">Fin</tissue>
    </source>
</reference>
<evidence type="ECO:0000313" key="2">
    <source>
        <dbReference type="EMBL" id="KAK0156509.1"/>
    </source>
</evidence>
<keyword evidence="3" id="KW-1185">Reference proteome</keyword>
<dbReference type="GO" id="GO:0003824">
    <property type="term" value="F:catalytic activity"/>
    <property type="evidence" value="ECO:0007669"/>
    <property type="project" value="InterPro"/>
</dbReference>
<dbReference type="AlphaFoldDB" id="A0AA47NCV6"/>
<dbReference type="InterPro" id="IPR036691">
    <property type="entry name" value="Endo/exonu/phosph_ase_sf"/>
</dbReference>
<evidence type="ECO:0000259" key="1">
    <source>
        <dbReference type="Pfam" id="PF14529"/>
    </source>
</evidence>
<gene>
    <name evidence="2" type="primary">CFDP2_1</name>
    <name evidence="2" type="ORF">N1851_000178</name>
</gene>